<keyword evidence="1" id="KW-1003">Cell membrane</keyword>
<comment type="caution">
    <text evidence="6">The sequence shown here is derived from an EMBL/GenBank/DDBJ whole genome shotgun (WGS) entry which is preliminary data.</text>
</comment>
<evidence type="ECO:0000313" key="6">
    <source>
        <dbReference type="EMBL" id="TWH92496.1"/>
    </source>
</evidence>
<dbReference type="EMBL" id="VLKK01000009">
    <property type="protein sequence ID" value="TWH92496.1"/>
    <property type="molecule type" value="Genomic_DNA"/>
</dbReference>
<evidence type="ECO:0000256" key="5">
    <source>
        <dbReference type="SAM" id="Phobius"/>
    </source>
</evidence>
<gene>
    <name evidence="6" type="ORF">IQ35_02612</name>
</gene>
<dbReference type="InterPro" id="IPR012451">
    <property type="entry name" value="DUF1656"/>
</dbReference>
<keyword evidence="7" id="KW-1185">Reference proteome</keyword>
<evidence type="ECO:0000313" key="7">
    <source>
        <dbReference type="Proteomes" id="UP000316624"/>
    </source>
</evidence>
<dbReference type="RefSeq" id="WP_021244433.1">
    <property type="nucleotide sequence ID" value="NZ_JACIIY010000010.1"/>
</dbReference>
<proteinExistence type="predicted"/>
<protein>
    <submittedName>
        <fullName evidence="6">Uncharacterized protein DUF1656</fullName>
    </submittedName>
</protein>
<keyword evidence="4 5" id="KW-0472">Membrane</keyword>
<reference evidence="6 7" key="1">
    <citation type="journal article" date="2015" name="Stand. Genomic Sci.">
        <title>Genomic Encyclopedia of Bacterial and Archaeal Type Strains, Phase III: the genomes of soil and plant-associated and newly described type strains.</title>
        <authorList>
            <person name="Whitman W.B."/>
            <person name="Woyke T."/>
            <person name="Klenk H.P."/>
            <person name="Zhou Y."/>
            <person name="Lilburn T.G."/>
            <person name="Beck B.J."/>
            <person name="De Vos P."/>
            <person name="Vandamme P."/>
            <person name="Eisen J.A."/>
            <person name="Garrity G."/>
            <person name="Hugenholtz P."/>
            <person name="Kyrpides N.C."/>
        </authorList>
    </citation>
    <scope>NUCLEOTIDE SEQUENCE [LARGE SCALE GENOMIC DNA]</scope>
    <source>
        <strain evidence="6 7">CGMCC 1.7748</strain>
    </source>
</reference>
<dbReference type="AlphaFoldDB" id="A0A562KAS9"/>
<evidence type="ECO:0000256" key="3">
    <source>
        <dbReference type="ARBA" id="ARBA00022989"/>
    </source>
</evidence>
<feature type="transmembrane region" description="Helical" evidence="5">
    <location>
        <begin position="42"/>
        <end position="69"/>
    </location>
</feature>
<evidence type="ECO:0000256" key="1">
    <source>
        <dbReference type="ARBA" id="ARBA00022475"/>
    </source>
</evidence>
<feature type="transmembrane region" description="Helical" evidence="5">
    <location>
        <begin position="6"/>
        <end position="30"/>
    </location>
</feature>
<keyword evidence="2 5" id="KW-0812">Transmembrane</keyword>
<keyword evidence="3 5" id="KW-1133">Transmembrane helix</keyword>
<dbReference type="Proteomes" id="UP000316624">
    <property type="component" value="Unassembled WGS sequence"/>
</dbReference>
<name>A0A562KAS9_SPHWJ</name>
<evidence type="ECO:0000256" key="2">
    <source>
        <dbReference type="ARBA" id="ARBA00022692"/>
    </source>
</evidence>
<evidence type="ECO:0000256" key="4">
    <source>
        <dbReference type="ARBA" id="ARBA00023136"/>
    </source>
</evidence>
<organism evidence="6 7">
    <name type="scientific">Sphingobium wenxiniae (strain DSM 21828 / CGMCC 1.7748 / JZ-1)</name>
    <dbReference type="NCBI Taxonomy" id="595605"/>
    <lineage>
        <taxon>Bacteria</taxon>
        <taxon>Pseudomonadati</taxon>
        <taxon>Pseudomonadota</taxon>
        <taxon>Alphaproteobacteria</taxon>
        <taxon>Sphingomonadales</taxon>
        <taxon>Sphingomonadaceae</taxon>
        <taxon>Sphingobium</taxon>
    </lineage>
</organism>
<sequence length="71" mass="7752">MTGEVALGGVYVPTLLLLAIFALILSWGVTRLIHALGLYRFIAYRALVDLSIFILLLGLLSILVPMLGIRL</sequence>
<dbReference type="Pfam" id="PF07869">
    <property type="entry name" value="DUF1656"/>
    <property type="match status" value="1"/>
</dbReference>
<accession>A0A562KAS9</accession>